<proteinExistence type="predicted"/>
<dbReference type="Gene3D" id="1.25.40.10">
    <property type="entry name" value="Tetratricopeptide repeat domain"/>
    <property type="match status" value="1"/>
</dbReference>
<dbReference type="AlphaFoldDB" id="A0A4V6A2T6"/>
<dbReference type="InterPro" id="IPR019734">
    <property type="entry name" value="TPR_rpt"/>
</dbReference>
<dbReference type="InterPro" id="IPR011990">
    <property type="entry name" value="TPR-like_helical_dom_sf"/>
</dbReference>
<protein>
    <submittedName>
        <fullName evidence="2">Uncharacterized protein</fullName>
    </submittedName>
</protein>
<keyword evidence="1" id="KW-0802">TPR repeat</keyword>
<reference evidence="2 3" key="2">
    <citation type="journal article" date="2019" name="G3 (Bethesda)">
        <title>Hybrid Assembly of the Genome of the Entomopathogenic Nematode Steinernema carpocapsae Identifies the X-Chromosome.</title>
        <authorList>
            <person name="Serra L."/>
            <person name="Macchietto M."/>
            <person name="Macias-Munoz A."/>
            <person name="McGill C.J."/>
            <person name="Rodriguez I.M."/>
            <person name="Rodriguez B."/>
            <person name="Murad R."/>
            <person name="Mortazavi A."/>
        </authorList>
    </citation>
    <scope>NUCLEOTIDE SEQUENCE [LARGE SCALE GENOMIC DNA]</scope>
    <source>
        <strain evidence="2 3">ALL</strain>
    </source>
</reference>
<dbReference type="Proteomes" id="UP000298663">
    <property type="component" value="Unassembled WGS sequence"/>
</dbReference>
<gene>
    <name evidence="2" type="ORF">L596_014492</name>
</gene>
<sequence>MEWPLAPSLSEDEKTKFHSVSSFQYVYGQVLSRADRVFLFKVNRIMEDELYKITAKKPEERSKSRLHYVYLKLGHVNLRAGDYAKALSAYQKAYKANTDHFWEDPSGYYGLGIVYFHFRAFKLRPLP</sequence>
<name>A0A4V6A2T6_STECR</name>
<dbReference type="SUPFAM" id="SSF48452">
    <property type="entry name" value="TPR-like"/>
    <property type="match status" value="1"/>
</dbReference>
<evidence type="ECO:0000256" key="1">
    <source>
        <dbReference type="PROSITE-ProRule" id="PRU00339"/>
    </source>
</evidence>
<evidence type="ECO:0000313" key="3">
    <source>
        <dbReference type="Proteomes" id="UP000298663"/>
    </source>
</evidence>
<keyword evidence="3" id="KW-1185">Reference proteome</keyword>
<evidence type="ECO:0000313" key="2">
    <source>
        <dbReference type="EMBL" id="TKR80415.1"/>
    </source>
</evidence>
<accession>A0A4V6A2T6</accession>
<organism evidence="2 3">
    <name type="scientific">Steinernema carpocapsae</name>
    <name type="common">Entomopathogenic nematode</name>
    <dbReference type="NCBI Taxonomy" id="34508"/>
    <lineage>
        <taxon>Eukaryota</taxon>
        <taxon>Metazoa</taxon>
        <taxon>Ecdysozoa</taxon>
        <taxon>Nematoda</taxon>
        <taxon>Chromadorea</taxon>
        <taxon>Rhabditida</taxon>
        <taxon>Tylenchina</taxon>
        <taxon>Panagrolaimomorpha</taxon>
        <taxon>Strongyloidoidea</taxon>
        <taxon>Steinernematidae</taxon>
        <taxon>Steinernema</taxon>
    </lineage>
</organism>
<comment type="caution">
    <text evidence="2">The sequence shown here is derived from an EMBL/GenBank/DDBJ whole genome shotgun (WGS) entry which is preliminary data.</text>
</comment>
<dbReference type="OrthoDB" id="418911at2759"/>
<dbReference type="PROSITE" id="PS50005">
    <property type="entry name" value="TPR"/>
    <property type="match status" value="1"/>
</dbReference>
<dbReference type="EMBL" id="AZBU02000004">
    <property type="protein sequence ID" value="TKR80415.1"/>
    <property type="molecule type" value="Genomic_DNA"/>
</dbReference>
<reference evidence="2 3" key="1">
    <citation type="journal article" date="2015" name="Genome Biol.">
        <title>Comparative genomics of Steinernema reveals deeply conserved gene regulatory networks.</title>
        <authorList>
            <person name="Dillman A.R."/>
            <person name="Macchietto M."/>
            <person name="Porter C.F."/>
            <person name="Rogers A."/>
            <person name="Williams B."/>
            <person name="Antoshechkin I."/>
            <person name="Lee M.M."/>
            <person name="Goodwin Z."/>
            <person name="Lu X."/>
            <person name="Lewis E.E."/>
            <person name="Goodrich-Blair H."/>
            <person name="Stock S.P."/>
            <person name="Adams B.J."/>
            <person name="Sternberg P.W."/>
            <person name="Mortazavi A."/>
        </authorList>
    </citation>
    <scope>NUCLEOTIDE SEQUENCE [LARGE SCALE GENOMIC DNA]</scope>
    <source>
        <strain evidence="2 3">ALL</strain>
    </source>
</reference>
<feature type="repeat" description="TPR" evidence="1">
    <location>
        <begin position="67"/>
        <end position="100"/>
    </location>
</feature>